<feature type="domain" description="Helicase-associated" evidence="1">
    <location>
        <begin position="105"/>
        <end position="176"/>
    </location>
</feature>
<evidence type="ECO:0000313" key="3">
    <source>
        <dbReference type="Proteomes" id="UP000030762"/>
    </source>
</evidence>
<dbReference type="RefSeq" id="XP_008608611.1">
    <property type="nucleotide sequence ID" value="XM_008610389.1"/>
</dbReference>
<reference evidence="2 3" key="1">
    <citation type="submission" date="2012-04" db="EMBL/GenBank/DDBJ databases">
        <title>The Genome Sequence of Saprolegnia declina VS20.</title>
        <authorList>
            <consortium name="The Broad Institute Genome Sequencing Platform"/>
            <person name="Russ C."/>
            <person name="Nusbaum C."/>
            <person name="Tyler B."/>
            <person name="van West P."/>
            <person name="Dieguez-Uribeondo J."/>
            <person name="de Bruijn I."/>
            <person name="Tripathy S."/>
            <person name="Jiang R."/>
            <person name="Young S.K."/>
            <person name="Zeng Q."/>
            <person name="Gargeya S."/>
            <person name="Fitzgerald M."/>
            <person name="Haas B."/>
            <person name="Abouelleil A."/>
            <person name="Alvarado L."/>
            <person name="Arachchi H.M."/>
            <person name="Berlin A."/>
            <person name="Chapman S.B."/>
            <person name="Goldberg J."/>
            <person name="Griggs A."/>
            <person name="Gujja S."/>
            <person name="Hansen M."/>
            <person name="Howarth C."/>
            <person name="Imamovic A."/>
            <person name="Larimer J."/>
            <person name="McCowen C."/>
            <person name="Montmayeur A."/>
            <person name="Murphy C."/>
            <person name="Neiman D."/>
            <person name="Pearson M."/>
            <person name="Priest M."/>
            <person name="Roberts A."/>
            <person name="Saif S."/>
            <person name="Shea T."/>
            <person name="Sisk P."/>
            <person name="Sykes S."/>
            <person name="Wortman J."/>
            <person name="Nusbaum C."/>
            <person name="Birren B."/>
        </authorList>
    </citation>
    <scope>NUCLEOTIDE SEQUENCE [LARGE SCALE GENOMIC DNA]</scope>
    <source>
        <strain evidence="2 3">VS20</strain>
    </source>
</reference>
<sequence length="268" mass="30769">MLLARLQIASRPWLTRGAATSGPTKLRPERFVDLARLFQSEQQTHREFTKMPSRFAVPTCPPWPSDVQGTTINVSFYRSSHKRGLLKPGVVAALDAIGFVWDLSEFKWQWRMRAFKTYRELHGHTNVPQAFTVPSDDPRWPSHTWGLPLGEIVHNMRTGAMAIRKDQRAQLEAIGFVWAANKYSWTDKLDALNAFRELHGHVNVPQIFQVPSESPEWPPNTWGLKLGAAVRNFRMRKNVIAKDKYSDLEAIGFLWSTRQKADKSQINH</sequence>
<proteinExistence type="predicted"/>
<dbReference type="OMA" id="THREFTK"/>
<keyword evidence="3" id="KW-1185">Reference proteome</keyword>
<organism evidence="2 3">
    <name type="scientific">Saprolegnia diclina (strain VS20)</name>
    <dbReference type="NCBI Taxonomy" id="1156394"/>
    <lineage>
        <taxon>Eukaryota</taxon>
        <taxon>Sar</taxon>
        <taxon>Stramenopiles</taxon>
        <taxon>Oomycota</taxon>
        <taxon>Saprolegniomycetes</taxon>
        <taxon>Saprolegniales</taxon>
        <taxon>Saprolegniaceae</taxon>
        <taxon>Saprolegnia</taxon>
    </lineage>
</organism>
<dbReference type="VEuPathDB" id="FungiDB:SDRG_04708"/>
<dbReference type="PANTHER" id="PTHR37066:SF1">
    <property type="entry name" value="LNS2_PITP DOMAIN-CONTAINING PROTEIN"/>
    <property type="match status" value="1"/>
</dbReference>
<dbReference type="Pfam" id="PF03457">
    <property type="entry name" value="HA"/>
    <property type="match status" value="2"/>
</dbReference>
<feature type="domain" description="Helicase-associated" evidence="1">
    <location>
        <begin position="183"/>
        <end position="253"/>
    </location>
</feature>
<dbReference type="InParanoid" id="T0RYL4"/>
<evidence type="ECO:0000259" key="1">
    <source>
        <dbReference type="Pfam" id="PF03457"/>
    </source>
</evidence>
<dbReference type="OrthoDB" id="61841at2759"/>
<dbReference type="Proteomes" id="UP000030762">
    <property type="component" value="Unassembled WGS sequence"/>
</dbReference>
<dbReference type="EMBL" id="JH767143">
    <property type="protein sequence ID" value="EQC37678.1"/>
    <property type="molecule type" value="Genomic_DNA"/>
</dbReference>
<protein>
    <recommendedName>
        <fullName evidence="1">Helicase-associated domain-containing protein</fullName>
    </recommendedName>
</protein>
<dbReference type="PANTHER" id="PTHR37066">
    <property type="entry name" value="HELICASE-ASSOCIATED"/>
    <property type="match status" value="1"/>
</dbReference>
<dbReference type="InterPro" id="IPR005114">
    <property type="entry name" value="Helicase_assoc"/>
</dbReference>
<dbReference type="GeneID" id="19945435"/>
<name>T0RYL4_SAPDV</name>
<dbReference type="AlphaFoldDB" id="T0RYL4"/>
<accession>T0RYL4</accession>
<evidence type="ECO:0000313" key="2">
    <source>
        <dbReference type="EMBL" id="EQC37678.1"/>
    </source>
</evidence>
<gene>
    <name evidence="2" type="ORF">SDRG_04708</name>
</gene>